<dbReference type="RefSeq" id="WP_045994422.1">
    <property type="nucleotide sequence ID" value="NZ_CP098827.1"/>
</dbReference>
<feature type="region of interest" description="Disordered" evidence="1">
    <location>
        <begin position="70"/>
        <end position="98"/>
    </location>
</feature>
<proteinExistence type="predicted"/>
<accession>A0AAU7KE02</accession>
<protein>
    <submittedName>
        <fullName evidence="2">YeaC family protein</fullName>
    </submittedName>
</protein>
<dbReference type="InterPro" id="IPR009749">
    <property type="entry name" value="DUF1315"/>
</dbReference>
<evidence type="ECO:0000256" key="1">
    <source>
        <dbReference type="SAM" id="MobiDB-lite"/>
    </source>
</evidence>
<name>A0AAU7KE02_9GAMM</name>
<evidence type="ECO:0000313" key="2">
    <source>
        <dbReference type="EMBL" id="XBO69644.1"/>
    </source>
</evidence>
<dbReference type="EMBL" id="CP098827">
    <property type="protein sequence ID" value="XBO69644.1"/>
    <property type="molecule type" value="Genomic_DNA"/>
</dbReference>
<dbReference type="Pfam" id="PF07023">
    <property type="entry name" value="DUF1315"/>
    <property type="match status" value="1"/>
</dbReference>
<dbReference type="AlphaFoldDB" id="A0AAU7KE02"/>
<gene>
    <name evidence="2" type="ORF">NFG58_13545</name>
</gene>
<organism evidence="2">
    <name type="scientific">Halomonas sp. RT37</name>
    <dbReference type="NCBI Taxonomy" id="2950872"/>
    <lineage>
        <taxon>Bacteria</taxon>
        <taxon>Pseudomonadati</taxon>
        <taxon>Pseudomonadota</taxon>
        <taxon>Gammaproteobacteria</taxon>
        <taxon>Oceanospirillales</taxon>
        <taxon>Halomonadaceae</taxon>
        <taxon>Halomonas</taxon>
    </lineage>
</organism>
<reference evidence="2" key="1">
    <citation type="submission" date="2022-06" db="EMBL/GenBank/DDBJ databases">
        <title>A novel DMS-producing enzyme.</title>
        <authorList>
            <person name="Zhang Y."/>
        </authorList>
    </citation>
    <scope>NUCLEOTIDE SEQUENCE</scope>
    <source>
        <strain evidence="2">RT37</strain>
    </source>
</reference>
<sequence>MSDMTFERMISQMTPSIYQSLKQAVSLRKWPDGRMLTAEQIELCMEAVMRYEHDNNVPEESRIGYLEQRTCGAGPGGPSSSAGVSEDMAGLARDASRD</sequence>